<dbReference type="Proteomes" id="UP000824782">
    <property type="component" value="Unassembled WGS sequence"/>
</dbReference>
<evidence type="ECO:0000313" key="1">
    <source>
        <dbReference type="EMBL" id="KAG8535265.1"/>
    </source>
</evidence>
<sequence length="90" mass="9879">MSYSTPCWTGRWGQVCSHLSSLRIAGAINSSGNASHIVHRKVGNYPSSSWIQGACAGLWIRGVGGWRMFLFGDQQIPESGGERTTQRLRL</sequence>
<reference evidence="1" key="1">
    <citation type="thesis" date="2020" institute="ProQuest LLC" country="789 East Eisenhower Parkway, Ann Arbor, MI, USA">
        <title>Comparative Genomics and Chromosome Evolution.</title>
        <authorList>
            <person name="Mudd A.B."/>
        </authorList>
    </citation>
    <scope>NUCLEOTIDE SEQUENCE</scope>
    <source>
        <strain evidence="1">237g6f4</strain>
        <tissue evidence="1">Blood</tissue>
    </source>
</reference>
<protein>
    <submittedName>
        <fullName evidence="1">Uncharacterized protein</fullName>
    </submittedName>
</protein>
<name>A0AAV6YJX8_ENGPU</name>
<organism evidence="1 2">
    <name type="scientific">Engystomops pustulosus</name>
    <name type="common">Tungara frog</name>
    <name type="synonym">Physalaemus pustulosus</name>
    <dbReference type="NCBI Taxonomy" id="76066"/>
    <lineage>
        <taxon>Eukaryota</taxon>
        <taxon>Metazoa</taxon>
        <taxon>Chordata</taxon>
        <taxon>Craniata</taxon>
        <taxon>Vertebrata</taxon>
        <taxon>Euteleostomi</taxon>
        <taxon>Amphibia</taxon>
        <taxon>Batrachia</taxon>
        <taxon>Anura</taxon>
        <taxon>Neobatrachia</taxon>
        <taxon>Hyloidea</taxon>
        <taxon>Leptodactylidae</taxon>
        <taxon>Leiuperinae</taxon>
        <taxon>Engystomops</taxon>
    </lineage>
</organism>
<evidence type="ECO:0000313" key="2">
    <source>
        <dbReference type="Proteomes" id="UP000824782"/>
    </source>
</evidence>
<comment type="caution">
    <text evidence="1">The sequence shown here is derived from an EMBL/GenBank/DDBJ whole genome shotgun (WGS) entry which is preliminary data.</text>
</comment>
<dbReference type="EMBL" id="WNYA01072455">
    <property type="protein sequence ID" value="KAG8535265.1"/>
    <property type="molecule type" value="Genomic_DNA"/>
</dbReference>
<accession>A0AAV6YJX8</accession>
<gene>
    <name evidence="1" type="ORF">GDO81_028980</name>
</gene>
<dbReference type="AlphaFoldDB" id="A0AAV6YJX8"/>
<keyword evidence="2" id="KW-1185">Reference proteome</keyword>
<proteinExistence type="predicted"/>